<gene>
    <name evidence="1" type="ORF">C5B42_03055</name>
</gene>
<dbReference type="EMBL" id="PSRQ01000034">
    <property type="protein sequence ID" value="PWU23418.1"/>
    <property type="molecule type" value="Genomic_DNA"/>
</dbReference>
<dbReference type="AlphaFoldDB" id="A0A317JQ02"/>
<evidence type="ECO:0000313" key="1">
    <source>
        <dbReference type="EMBL" id="PWU23418.1"/>
    </source>
</evidence>
<reference evidence="1 2" key="1">
    <citation type="submission" date="2018-02" db="EMBL/GenBank/DDBJ databases">
        <title>Genomic Reconstructions from Amazon Rainforest and Pasture Soil Reveal Novel Insights into the Physiology of Candidate Phyla in Tropical Sites.</title>
        <authorList>
            <person name="Kroeger M.E."/>
            <person name="Delmont T."/>
            <person name="Eren A.M."/>
            <person name="Guo J."/>
            <person name="Meyer K.M."/>
            <person name="Khan K."/>
            <person name="Rodrigues J.L.M."/>
            <person name="Bohannan B.J.M."/>
            <person name="Tringe S."/>
            <person name="Borges C.D."/>
            <person name="Tiedje J."/>
            <person name="Tsai S.M."/>
            <person name="Nusslein K."/>
        </authorList>
    </citation>
    <scope>NUCLEOTIDE SEQUENCE [LARGE SCALE GENOMIC DNA]</scope>
    <source>
        <strain evidence="1">Amazon FNV 2010 28 9</strain>
    </source>
</reference>
<comment type="caution">
    <text evidence="1">The sequence shown here is derived from an EMBL/GenBank/DDBJ whole genome shotgun (WGS) entry which is preliminary data.</text>
</comment>
<accession>A0A317JQ02</accession>
<evidence type="ECO:0000313" key="2">
    <source>
        <dbReference type="Proteomes" id="UP000246104"/>
    </source>
</evidence>
<organism evidence="1 2">
    <name type="scientific">Candidatus Cerribacteria bacterium 'Amazon FNV 2010 28 9'</name>
    <dbReference type="NCBI Taxonomy" id="2081795"/>
    <lineage>
        <taxon>Bacteria</taxon>
        <taxon>Candidatus Cerribacteria</taxon>
    </lineage>
</organism>
<proteinExistence type="predicted"/>
<dbReference type="Proteomes" id="UP000246104">
    <property type="component" value="Unassembled WGS sequence"/>
</dbReference>
<name>A0A317JQ02_9BACT</name>
<protein>
    <submittedName>
        <fullName evidence="1">Uncharacterized protein</fullName>
    </submittedName>
</protein>
<sequence>MEVLFREERQRMETLDALQKAYQEYYAYRSQTKRHDDQMIKPLVRKILELEKTLKEKYDQPYVLSELRWKDESREGKEAQERWEEAMPLIATLQALSLKGEIGTRAYRDTARRLDEMGVRFGCLFSDHQSAAVIEGNVEDVHENIREIARAHRERGESIPERPDASGYLIHVNPSHVYMVLNNPEIVWTTQLGEIMESGVPLPSVELVNVNLESIAIVRLLSPDLHVLSLRSTTAMSKIQELMSNRLTNRF</sequence>